<comment type="caution">
    <text evidence="3">The sequence shown here is derived from an EMBL/GenBank/DDBJ whole genome shotgun (WGS) entry which is preliminary data.</text>
</comment>
<evidence type="ECO:0000313" key="4">
    <source>
        <dbReference type="Proteomes" id="UP001642360"/>
    </source>
</evidence>
<protein>
    <submittedName>
        <fullName evidence="3">Uncharacterized protein</fullName>
    </submittedName>
</protein>
<accession>A0ABC8V1E2</accession>
<evidence type="ECO:0000256" key="2">
    <source>
        <dbReference type="SAM" id="MobiDB-lite"/>
    </source>
</evidence>
<dbReference type="PANTHER" id="PTHR21426">
    <property type="entry name" value="EXOCYST COMPLEX COMPONENT 8"/>
    <property type="match status" value="1"/>
</dbReference>
<feature type="compositionally biased region" description="Low complexity" evidence="2">
    <location>
        <begin position="103"/>
        <end position="112"/>
    </location>
</feature>
<organism evidence="3 4">
    <name type="scientific">Ilex paraguariensis</name>
    <name type="common">yerba mate</name>
    <dbReference type="NCBI Taxonomy" id="185542"/>
    <lineage>
        <taxon>Eukaryota</taxon>
        <taxon>Viridiplantae</taxon>
        <taxon>Streptophyta</taxon>
        <taxon>Embryophyta</taxon>
        <taxon>Tracheophyta</taxon>
        <taxon>Spermatophyta</taxon>
        <taxon>Magnoliopsida</taxon>
        <taxon>eudicotyledons</taxon>
        <taxon>Gunneridae</taxon>
        <taxon>Pentapetalae</taxon>
        <taxon>asterids</taxon>
        <taxon>campanulids</taxon>
        <taxon>Aquifoliales</taxon>
        <taxon>Aquifoliaceae</taxon>
        <taxon>Ilex</taxon>
    </lineage>
</organism>
<dbReference type="AlphaFoldDB" id="A0ABC8V1E2"/>
<dbReference type="EMBL" id="CAUOFW020009835">
    <property type="protein sequence ID" value="CAK9187155.1"/>
    <property type="molecule type" value="Genomic_DNA"/>
</dbReference>
<dbReference type="Proteomes" id="UP001642360">
    <property type="component" value="Unassembled WGS sequence"/>
</dbReference>
<gene>
    <name evidence="3" type="ORF">ILEXP_LOCUS57662</name>
</gene>
<keyword evidence="4" id="KW-1185">Reference proteome</keyword>
<sequence>MSHPERNQLILDMHFTVEIARFAGYPSRHVHQIASAIIARAIRTFSARGIDPQSALPEDEWFVETAKAAINKLMLGASGSDTSEIDEDHITMNHDVISDSDESPSSLSTVDSVESFASAEMGDLESPVYSDTEA</sequence>
<name>A0ABC8V1E2_9AQUA</name>
<dbReference type="PANTHER" id="PTHR21426:SF2">
    <property type="entry name" value="EXOCYST COMPLEX COMPONENT EXO84C"/>
    <property type="match status" value="1"/>
</dbReference>
<evidence type="ECO:0000256" key="1">
    <source>
        <dbReference type="ARBA" id="ARBA00022448"/>
    </source>
</evidence>
<evidence type="ECO:0000313" key="3">
    <source>
        <dbReference type="EMBL" id="CAK9187155.1"/>
    </source>
</evidence>
<keyword evidence="1" id="KW-0813">Transport</keyword>
<dbReference type="InterPro" id="IPR033961">
    <property type="entry name" value="Exo84"/>
</dbReference>
<proteinExistence type="predicted"/>
<reference evidence="3 4" key="1">
    <citation type="submission" date="2024-02" db="EMBL/GenBank/DDBJ databases">
        <authorList>
            <person name="Vignale AGUSTIN F."/>
            <person name="Sosa J E."/>
            <person name="Modenutti C."/>
        </authorList>
    </citation>
    <scope>NUCLEOTIDE SEQUENCE [LARGE SCALE GENOMIC DNA]</scope>
</reference>
<feature type="region of interest" description="Disordered" evidence="2">
    <location>
        <begin position="93"/>
        <end position="112"/>
    </location>
</feature>